<dbReference type="PANTHER" id="PTHR34531">
    <property type="entry name" value="ZGC:153352"/>
    <property type="match status" value="1"/>
</dbReference>
<proteinExistence type="predicted"/>
<dbReference type="AlphaFoldDB" id="A0A9W6WNB0"/>
<organism evidence="2 3">
    <name type="scientific">Phytophthora lilii</name>
    <dbReference type="NCBI Taxonomy" id="2077276"/>
    <lineage>
        <taxon>Eukaryota</taxon>
        <taxon>Sar</taxon>
        <taxon>Stramenopiles</taxon>
        <taxon>Oomycota</taxon>
        <taxon>Peronosporomycetes</taxon>
        <taxon>Peronosporales</taxon>
        <taxon>Peronosporaceae</taxon>
        <taxon>Phytophthora</taxon>
    </lineage>
</organism>
<dbReference type="Proteomes" id="UP001165083">
    <property type="component" value="Unassembled WGS sequence"/>
</dbReference>
<dbReference type="InterPro" id="IPR027865">
    <property type="entry name" value="C5orf34-like_C"/>
</dbReference>
<dbReference type="PANTHER" id="PTHR34531:SF1">
    <property type="entry name" value="CHROMOSOME 5 OPEN READING FRAME 34"/>
    <property type="match status" value="1"/>
</dbReference>
<gene>
    <name evidence="2" type="ORF">Plil01_000787800</name>
</gene>
<comment type="caution">
    <text evidence="2">The sequence shown here is derived from an EMBL/GenBank/DDBJ whole genome shotgun (WGS) entry which is preliminary data.</text>
</comment>
<keyword evidence="3" id="KW-1185">Reference proteome</keyword>
<accession>A0A9W6WNB0</accession>
<evidence type="ECO:0000313" key="2">
    <source>
        <dbReference type="EMBL" id="GMF20298.1"/>
    </source>
</evidence>
<dbReference type="InterPro" id="IPR053901">
    <property type="entry name" value="C5orf34-like"/>
</dbReference>
<dbReference type="OrthoDB" id="75908at2759"/>
<reference evidence="2" key="1">
    <citation type="submission" date="2023-04" db="EMBL/GenBank/DDBJ databases">
        <title>Phytophthora lilii NBRC 32176.</title>
        <authorList>
            <person name="Ichikawa N."/>
            <person name="Sato H."/>
            <person name="Tonouchi N."/>
        </authorList>
    </citation>
    <scope>NUCLEOTIDE SEQUENCE</scope>
    <source>
        <strain evidence="2">NBRC 32176</strain>
    </source>
</reference>
<sequence length="446" mass="49470">MQSIEGTAKVRLNLSGTLVDVFCSVEVKMSDEDEQESSHAHFGTLQQTFSVAQTPPTFELPVRTLLAAKAAWDKDREAEIEYVGEGEERSMTISELPRNGAFTARPVFSVIAASSDGAETSGEENDSLALAEILRVATLPSKFLYRRVVAEVIGEATTILVSRSSENLLPDIVLDCERSVLTGSDGFFTWYDEAGHRAHRFTRETIPPPSIVDFQSTSDSVASICQHIDYLLQAFKYADPPLSQGSTLSSSSVQEDLELVEEVENEQGRFRAYRGGRVRVAFTDRTILQVERDGECCSFFFADGSTGKTTLSAAPLRHRAYIYQALEFGDWAFASQEERMQRHVKRQEAQAVVARELQRINVRCGMNKEFDVRYQQCISKDTSDSSVGQLMEQAQVKQIDRADPSLAMSLTAVQELQQATQQHIASVDQALRAAASATANDTQRHQ</sequence>
<name>A0A9W6WNB0_9STRA</name>
<dbReference type="EMBL" id="BSXW01000371">
    <property type="protein sequence ID" value="GMF20298.1"/>
    <property type="molecule type" value="Genomic_DNA"/>
</dbReference>
<feature type="domain" description="C5orf34-like C-terminal" evidence="1">
    <location>
        <begin position="264"/>
        <end position="330"/>
    </location>
</feature>
<evidence type="ECO:0000313" key="3">
    <source>
        <dbReference type="Proteomes" id="UP001165083"/>
    </source>
</evidence>
<dbReference type="Pfam" id="PF15016">
    <property type="entry name" value="C5orf34_C"/>
    <property type="match status" value="1"/>
</dbReference>
<evidence type="ECO:0000259" key="1">
    <source>
        <dbReference type="Pfam" id="PF15016"/>
    </source>
</evidence>
<protein>
    <submittedName>
        <fullName evidence="2">Unnamed protein product</fullName>
    </submittedName>
</protein>